<dbReference type="InterPro" id="IPR051836">
    <property type="entry name" value="Kremen_rcpt"/>
</dbReference>
<dbReference type="GO" id="GO:0005886">
    <property type="term" value="C:plasma membrane"/>
    <property type="evidence" value="ECO:0007669"/>
    <property type="project" value="TreeGrafter"/>
</dbReference>
<comment type="caution">
    <text evidence="10">The sequence shown here is derived from an EMBL/GenBank/DDBJ whole genome shotgun (WGS) entry which is preliminary data.</text>
</comment>
<keyword evidence="2 7" id="KW-0812">Transmembrane</keyword>
<accession>A0A9N9BXV0</accession>
<evidence type="ECO:0000256" key="5">
    <source>
        <dbReference type="ARBA" id="ARBA00023136"/>
    </source>
</evidence>
<protein>
    <submittedName>
        <fullName evidence="10">10608_t:CDS:1</fullName>
    </submittedName>
</protein>
<evidence type="ECO:0000313" key="11">
    <source>
        <dbReference type="Proteomes" id="UP000789831"/>
    </source>
</evidence>
<feature type="transmembrane region" description="Helical" evidence="7">
    <location>
        <begin position="271"/>
        <end position="292"/>
    </location>
</feature>
<name>A0A9N9BXV0_9GLOM</name>
<dbReference type="EMBL" id="CAJVPL010001722">
    <property type="protein sequence ID" value="CAG8584734.1"/>
    <property type="molecule type" value="Genomic_DNA"/>
</dbReference>
<gene>
    <name evidence="10" type="ORF">AGERDE_LOCUS8304</name>
</gene>
<keyword evidence="4 7" id="KW-1133">Transmembrane helix</keyword>
<sequence length="294" mass="31871">MKKIFILLLINLISVSSQQCDPILRDPPLDSRKCFENIGQTLNGLASFSPTLSNPFSMNRKGENGTTIALMDPELCIDHCADYLFKYAALKNGEECYCATDSITEYYNHPSNGTCNSTCAGNPTFTCGGENAFKVYSTTTSTHYSYGKNINIYKKLELVSKNSDPRYQGCFQDGPSCRTLNGTPPQVENSITIDDCINFCNQNSFKYAGLENGHQCFCGNDYTVNGQASGAPNEQCSTSCVGNSSQICGGPFALSIYEVPNKSSTNSTLKIVGGVVGGFLALVLLLIILRLCRG</sequence>
<dbReference type="PANTHER" id="PTHR24269">
    <property type="entry name" value="KREMEN PROTEIN"/>
    <property type="match status" value="1"/>
</dbReference>
<organism evidence="10 11">
    <name type="scientific">Ambispora gerdemannii</name>
    <dbReference type="NCBI Taxonomy" id="144530"/>
    <lineage>
        <taxon>Eukaryota</taxon>
        <taxon>Fungi</taxon>
        <taxon>Fungi incertae sedis</taxon>
        <taxon>Mucoromycota</taxon>
        <taxon>Glomeromycotina</taxon>
        <taxon>Glomeromycetes</taxon>
        <taxon>Archaeosporales</taxon>
        <taxon>Ambisporaceae</taxon>
        <taxon>Ambispora</taxon>
    </lineage>
</organism>
<proteinExistence type="predicted"/>
<dbReference type="InterPro" id="IPR002889">
    <property type="entry name" value="WSC_carb-bd"/>
</dbReference>
<keyword evidence="3 8" id="KW-0732">Signal</keyword>
<dbReference type="Pfam" id="PF01822">
    <property type="entry name" value="WSC"/>
    <property type="match status" value="2"/>
</dbReference>
<dbReference type="SMART" id="SM00321">
    <property type="entry name" value="WSC"/>
    <property type="match status" value="2"/>
</dbReference>
<evidence type="ECO:0000256" key="3">
    <source>
        <dbReference type="ARBA" id="ARBA00022729"/>
    </source>
</evidence>
<feature type="domain" description="WSC" evidence="9">
    <location>
        <begin position="164"/>
        <end position="260"/>
    </location>
</feature>
<keyword evidence="11" id="KW-1185">Reference proteome</keyword>
<dbReference type="OrthoDB" id="5985073at2759"/>
<evidence type="ECO:0000259" key="9">
    <source>
        <dbReference type="PROSITE" id="PS51212"/>
    </source>
</evidence>
<dbReference type="PANTHER" id="PTHR24269:SF16">
    <property type="entry name" value="PROTEIN SLG1"/>
    <property type="match status" value="1"/>
</dbReference>
<reference evidence="10" key="1">
    <citation type="submission" date="2021-06" db="EMBL/GenBank/DDBJ databases">
        <authorList>
            <person name="Kallberg Y."/>
            <person name="Tangrot J."/>
            <person name="Rosling A."/>
        </authorList>
    </citation>
    <scope>NUCLEOTIDE SEQUENCE</scope>
    <source>
        <strain evidence="10">MT106</strain>
    </source>
</reference>
<evidence type="ECO:0000256" key="2">
    <source>
        <dbReference type="ARBA" id="ARBA00022692"/>
    </source>
</evidence>
<evidence type="ECO:0000313" key="10">
    <source>
        <dbReference type="EMBL" id="CAG8584734.1"/>
    </source>
</evidence>
<dbReference type="Proteomes" id="UP000789831">
    <property type="component" value="Unassembled WGS sequence"/>
</dbReference>
<evidence type="ECO:0000256" key="4">
    <source>
        <dbReference type="ARBA" id="ARBA00022989"/>
    </source>
</evidence>
<dbReference type="PROSITE" id="PS51212">
    <property type="entry name" value="WSC"/>
    <property type="match status" value="2"/>
</dbReference>
<keyword evidence="5 7" id="KW-0472">Membrane</keyword>
<dbReference type="AlphaFoldDB" id="A0A9N9BXV0"/>
<feature type="domain" description="WSC" evidence="9">
    <location>
        <begin position="28"/>
        <end position="139"/>
    </location>
</feature>
<comment type="subcellular location">
    <subcellularLocation>
        <location evidence="1">Membrane</location>
        <topology evidence="1">Single-pass membrane protein</topology>
    </subcellularLocation>
</comment>
<evidence type="ECO:0000256" key="1">
    <source>
        <dbReference type="ARBA" id="ARBA00004167"/>
    </source>
</evidence>
<feature type="signal peptide" evidence="8">
    <location>
        <begin position="1"/>
        <end position="17"/>
    </location>
</feature>
<evidence type="ECO:0000256" key="8">
    <source>
        <dbReference type="SAM" id="SignalP"/>
    </source>
</evidence>
<keyword evidence="6" id="KW-0325">Glycoprotein</keyword>
<feature type="chain" id="PRO_5040285800" evidence="8">
    <location>
        <begin position="18"/>
        <end position="294"/>
    </location>
</feature>
<evidence type="ECO:0000256" key="6">
    <source>
        <dbReference type="ARBA" id="ARBA00023180"/>
    </source>
</evidence>
<evidence type="ECO:0000256" key="7">
    <source>
        <dbReference type="SAM" id="Phobius"/>
    </source>
</evidence>